<comment type="caution">
    <text evidence="2">The sequence shown here is derived from an EMBL/GenBank/DDBJ whole genome shotgun (WGS) entry which is preliminary data.</text>
</comment>
<keyword evidence="3" id="KW-1185">Reference proteome</keyword>
<protein>
    <submittedName>
        <fullName evidence="2">Uncharacterized protein</fullName>
    </submittedName>
</protein>
<evidence type="ECO:0000313" key="2">
    <source>
        <dbReference type="EMBL" id="GAA0962503.1"/>
    </source>
</evidence>
<reference evidence="2 3" key="1">
    <citation type="journal article" date="2019" name="Int. J. Syst. Evol. Microbiol.">
        <title>The Global Catalogue of Microorganisms (GCM) 10K type strain sequencing project: providing services to taxonomists for standard genome sequencing and annotation.</title>
        <authorList>
            <consortium name="The Broad Institute Genomics Platform"/>
            <consortium name="The Broad Institute Genome Sequencing Center for Infectious Disease"/>
            <person name="Wu L."/>
            <person name="Ma J."/>
        </authorList>
    </citation>
    <scope>NUCLEOTIDE SEQUENCE [LARGE SCALE GENOMIC DNA]</scope>
    <source>
        <strain evidence="2 3">JCM 10977</strain>
    </source>
</reference>
<feature type="region of interest" description="Disordered" evidence="1">
    <location>
        <begin position="53"/>
        <end position="72"/>
    </location>
</feature>
<dbReference type="EMBL" id="BAAAHK010000024">
    <property type="protein sequence ID" value="GAA0962503.1"/>
    <property type="molecule type" value="Genomic_DNA"/>
</dbReference>
<name>A0ABN1RRY9_9ACTN</name>
<dbReference type="Proteomes" id="UP001500542">
    <property type="component" value="Unassembled WGS sequence"/>
</dbReference>
<accession>A0ABN1RRY9</accession>
<evidence type="ECO:0000256" key="1">
    <source>
        <dbReference type="SAM" id="MobiDB-lite"/>
    </source>
</evidence>
<evidence type="ECO:0000313" key="3">
    <source>
        <dbReference type="Proteomes" id="UP001500542"/>
    </source>
</evidence>
<feature type="region of interest" description="Disordered" evidence="1">
    <location>
        <begin position="1"/>
        <end position="35"/>
    </location>
</feature>
<organism evidence="2 3">
    <name type="scientific">Kribbella koreensis</name>
    <dbReference type="NCBI Taxonomy" id="57909"/>
    <lineage>
        <taxon>Bacteria</taxon>
        <taxon>Bacillati</taxon>
        <taxon>Actinomycetota</taxon>
        <taxon>Actinomycetes</taxon>
        <taxon>Propionibacteriales</taxon>
        <taxon>Kribbellaceae</taxon>
        <taxon>Kribbella</taxon>
    </lineage>
</organism>
<sequence length="102" mass="11121">MPRAGRADHMCVPGQGMTDQDGIVPGRVQPTPGLISNHYSGQLFSGLQPQVTDLRELPPGHRISRPPTASNAVRIARPPRTGHLTWYVENLVIDVPPPGIDW</sequence>
<gene>
    <name evidence="2" type="ORF">GCM10009554_80480</name>
</gene>
<proteinExistence type="predicted"/>